<dbReference type="InterPro" id="IPR027410">
    <property type="entry name" value="TCP-1-like_intermed_sf"/>
</dbReference>
<dbReference type="SUPFAM" id="SSF54849">
    <property type="entry name" value="GroEL-intermediate domain like"/>
    <property type="match status" value="1"/>
</dbReference>
<proteinExistence type="inferred from homology"/>
<dbReference type="PROSITE" id="PS00995">
    <property type="entry name" value="TCP1_3"/>
    <property type="match status" value="1"/>
</dbReference>
<evidence type="ECO:0008006" key="10">
    <source>
        <dbReference type="Google" id="ProtNLM"/>
    </source>
</evidence>
<dbReference type="VEuPathDB" id="MicrosporidiaDB:NCER_100958"/>
<dbReference type="EMBL" id="ACOL01000070">
    <property type="protein sequence ID" value="EEQ82342.1"/>
    <property type="molecule type" value="Genomic_DNA"/>
</dbReference>
<dbReference type="InterPro" id="IPR027413">
    <property type="entry name" value="GROEL-like_equatorial_sf"/>
</dbReference>
<dbReference type="FunCoup" id="C4V8V8">
    <property type="interactions" value="296"/>
</dbReference>
<dbReference type="KEGG" id="nce:NCER_100958"/>
<evidence type="ECO:0000256" key="1">
    <source>
        <dbReference type="ARBA" id="ARBA00002912"/>
    </source>
</evidence>
<keyword evidence="5 7" id="KW-0067">ATP-binding</keyword>
<comment type="function">
    <text evidence="1">Molecular chaperone; assists the folding of proteins upon ATP hydrolysis.</text>
</comment>
<evidence type="ECO:0000256" key="3">
    <source>
        <dbReference type="ARBA" id="ARBA00011381"/>
    </source>
</evidence>
<dbReference type="NCBIfam" id="NF041083">
    <property type="entry name" value="thermosome_beta"/>
    <property type="match status" value="1"/>
</dbReference>
<name>C4V8V8_VAIC1</name>
<dbReference type="AlphaFoldDB" id="C4V8V8"/>
<protein>
    <recommendedName>
        <fullName evidence="10">T-complex protein 1 subunit alpha</fullName>
    </recommendedName>
</protein>
<evidence type="ECO:0000256" key="7">
    <source>
        <dbReference type="RuleBase" id="RU004187"/>
    </source>
</evidence>
<dbReference type="SUPFAM" id="SSF52029">
    <property type="entry name" value="GroEL apical domain-like"/>
    <property type="match status" value="1"/>
</dbReference>
<evidence type="ECO:0000256" key="4">
    <source>
        <dbReference type="ARBA" id="ARBA00022741"/>
    </source>
</evidence>
<dbReference type="OMA" id="RGPNDYQ"/>
<accession>C4V8V8</accession>
<dbReference type="GO" id="GO:0005832">
    <property type="term" value="C:chaperonin-containing T-complex"/>
    <property type="evidence" value="ECO:0007669"/>
    <property type="project" value="UniProtKB-ARBA"/>
</dbReference>
<dbReference type="GO" id="GO:0005524">
    <property type="term" value="F:ATP binding"/>
    <property type="evidence" value="ECO:0007669"/>
    <property type="project" value="UniProtKB-KW"/>
</dbReference>
<dbReference type="InterPro" id="IPR002194">
    <property type="entry name" value="Chaperonin_TCP-1_CS"/>
</dbReference>
<dbReference type="OrthoDB" id="10248520at2759"/>
<comment type="subunit">
    <text evidence="3">Component of the T-complex protein 1 (TCP1) complex.</text>
</comment>
<dbReference type="GO" id="GO:0140662">
    <property type="term" value="F:ATP-dependent protein folding chaperone"/>
    <property type="evidence" value="ECO:0007669"/>
    <property type="project" value="InterPro"/>
</dbReference>
<dbReference type="SUPFAM" id="SSF48592">
    <property type="entry name" value="GroEL equatorial domain-like"/>
    <property type="match status" value="1"/>
</dbReference>
<dbReference type="PRINTS" id="PR00304">
    <property type="entry name" value="TCOMPLEXTCP1"/>
</dbReference>
<dbReference type="PROSITE" id="PS00750">
    <property type="entry name" value="TCP1_1"/>
    <property type="match status" value="1"/>
</dbReference>
<organism evidence="9">
    <name type="scientific">Vairimorpha ceranae (strain BRL01)</name>
    <name type="common">Microsporidian parasite</name>
    <name type="synonym">Nosema ceranae</name>
    <dbReference type="NCBI Taxonomy" id="578460"/>
    <lineage>
        <taxon>Eukaryota</taxon>
        <taxon>Fungi</taxon>
        <taxon>Fungi incertae sedis</taxon>
        <taxon>Microsporidia</taxon>
        <taxon>Nosematidae</taxon>
        <taxon>Vairimorpha</taxon>
    </lineage>
</organism>
<dbReference type="InParanoid" id="C4V8V8"/>
<dbReference type="InterPro" id="IPR027409">
    <property type="entry name" value="GroEL-like_apical_dom_sf"/>
</dbReference>
<evidence type="ECO:0000313" key="9">
    <source>
        <dbReference type="Proteomes" id="UP000009082"/>
    </source>
</evidence>
<dbReference type="HOGENOM" id="CLU_008891_5_1_1"/>
<evidence type="ECO:0000256" key="6">
    <source>
        <dbReference type="ARBA" id="ARBA00023186"/>
    </source>
</evidence>
<reference evidence="9" key="1">
    <citation type="journal article" date="2009" name="PLoS Pathog.">
        <title>Genomic analyses of the microsporidian Nosema ceranae, an emergent pathogen of honey bees.</title>
        <authorList>
            <person name="Cornman R.S."/>
            <person name="Chen Y.P."/>
            <person name="Schatz M.C."/>
            <person name="Street C."/>
            <person name="Zhao Y."/>
            <person name="Desany B."/>
            <person name="Egholm M."/>
            <person name="Hutchison S."/>
            <person name="Pettis J.S."/>
            <person name="Lipkin W.I."/>
            <person name="Evans J.D."/>
        </authorList>
    </citation>
    <scope>NUCLEOTIDE SEQUENCE [LARGE SCALE GENOMIC DNA]</scope>
    <source>
        <strain evidence="9">BRL01</strain>
    </source>
</reference>
<dbReference type="Gene3D" id="3.30.260.10">
    <property type="entry name" value="TCP-1-like chaperonin intermediate domain"/>
    <property type="match status" value="1"/>
</dbReference>
<dbReference type="STRING" id="578460.C4V8V8"/>
<dbReference type="InterPro" id="IPR017998">
    <property type="entry name" value="Chaperone_TCP-1"/>
</dbReference>
<sequence length="531" mass="58874">MQNEISQSNIITGGQSWSGLSAVEKNTKSILSVYNSIKSSFGPMGLDKMLVNAAGDVNITNDGATILQNMVIEDPAAKILVDLANTQDKEVGDGTTGVVLLACSLIEKGYKMIQSGMHPSVVVNGYRLAYREGIQHVKKLLTKDIKLVDDDLLRKIITTTISSKLLKEENDLFCDIIIKAIRSISYTEIGGKHQYNIKDINILKHPGGSMKDSFFRDGYGMNCYIASPDMKKQIQNVKILCLDMSLQKYKLPITASVTVNDPNEMETIRMKEIEIAKSLIKLIVKTGATLVLTTKGIDDLCTKLLSEAGIIAIKRCKKEDLEIIAKYSGTELYYNIFENESYKLGQGRLFKMEPIGNDECAFIYGLNKNLGTIILRGPNTQILEEMHRSLNDAMNIVKRTLESKCIVAGGGAVEIALSNILETFSMSINSREHIPIFFYSEAILSLPKILCMNAGLDSNELISKIITLQKSKFSDYFSYGLDVVNNEIGDNFKKGIVEPMMNKLKALRTATEAAISILRINEIIEFPNSKK</sequence>
<evidence type="ECO:0000256" key="2">
    <source>
        <dbReference type="ARBA" id="ARBA00008020"/>
    </source>
</evidence>
<dbReference type="InterPro" id="IPR053374">
    <property type="entry name" value="TCP-1_chaperonin"/>
</dbReference>
<evidence type="ECO:0000313" key="8">
    <source>
        <dbReference type="EMBL" id="EEQ82342.1"/>
    </source>
</evidence>
<dbReference type="PANTHER" id="PTHR11353">
    <property type="entry name" value="CHAPERONIN"/>
    <property type="match status" value="1"/>
</dbReference>
<gene>
    <name evidence="8" type="ORF">NCER_100958</name>
</gene>
<dbReference type="GO" id="GO:0051082">
    <property type="term" value="F:unfolded protein binding"/>
    <property type="evidence" value="ECO:0007669"/>
    <property type="project" value="InterPro"/>
</dbReference>
<keyword evidence="4 7" id="KW-0547">Nucleotide-binding</keyword>
<dbReference type="Pfam" id="PF00118">
    <property type="entry name" value="Cpn60_TCP1"/>
    <property type="match status" value="1"/>
</dbReference>
<comment type="similarity">
    <text evidence="2 7">Belongs to the TCP-1 chaperonin family.</text>
</comment>
<dbReference type="Gene3D" id="3.50.7.10">
    <property type="entry name" value="GroEL"/>
    <property type="match status" value="1"/>
</dbReference>
<evidence type="ECO:0000256" key="5">
    <source>
        <dbReference type="ARBA" id="ARBA00022840"/>
    </source>
</evidence>
<dbReference type="Proteomes" id="UP000009082">
    <property type="component" value="Unassembled WGS sequence"/>
</dbReference>
<keyword evidence="6 7" id="KW-0143">Chaperone</keyword>
<dbReference type="InterPro" id="IPR002423">
    <property type="entry name" value="Cpn60/GroEL/TCP-1"/>
</dbReference>
<dbReference type="Gene3D" id="1.10.560.10">
    <property type="entry name" value="GroEL-like equatorial domain"/>
    <property type="match status" value="1"/>
</dbReference>
<dbReference type="GO" id="GO:0016887">
    <property type="term" value="F:ATP hydrolysis activity"/>
    <property type="evidence" value="ECO:0007669"/>
    <property type="project" value="InterPro"/>
</dbReference>